<keyword evidence="2" id="KW-0677">Repeat</keyword>
<dbReference type="KEGG" id="aprc:113850669"/>
<keyword evidence="11" id="KW-1185">Reference proteome</keyword>
<dbReference type="PANTHER" id="PTHR36766:SF40">
    <property type="entry name" value="DISEASE RESISTANCE PROTEIN RGA3"/>
    <property type="match status" value="1"/>
</dbReference>
<keyword evidence="1" id="KW-0433">Leucine-rich repeat</keyword>
<sequence>MAQQIPYAVTSNLIRRLASTDFIEFGQNYDVTEELEELKRTIESINDVLLDADHKQDQIRVRNWIMHFKEVLHRADDLLDDLAIEFMKHSLDEEREKVVTKILYPISSSNLIDFPIQMAEEIKTTRESFDAVVKGMYNLNLCPRSTVVKQIDSGWRETCSFVSETDIIGRDDSKKEIIGLLRQPHEKQKVSVIAIVGLGGLGKTALAQLVYNDLEVQNFFEMKMWVCVSDNFNVKTILKKILESITDGQRQDQSLEKLQKELHKSLSGKKYLLVLDDIWNESHKKWVELKSYLMCGAQDSKILVTTRSEIVTKTMTSTSYPLKSLTEEESWSLLKNIAFEDDFKGVNQNLESMGKEIAKKCRGVPLAVKTLGGLLRGQNKESEWEDVLRGDFWKICEEQEDIMPILRLSYLNLSPEMRQCFAYCSLYPKDWIIFKDELIQLWMAQGYLQCSTDKQHMEDIGNQFVRMFLMNSFFQEARSEYGEIISFKMHDLMHDLAMLVAGNDYCYLDNKAAKVEGRPMHVSLESEAIHLLDSLNASRLRTLIVWSDSYTEQEYLEYFSVISNFKYLRVLKMLPSSFCILPDSVGKLKHLRYLDLGHPFYSSRTLGQISLPKSLSNLILLQTLKFVACEEKSFSEVVSKLVNLRCLEITDDEDDPLSGMAVGLGKLCSLQFLSTFVVGDSQEIKYGTLNELKNLNLRGELKIKHLDRVRDVAVESHDVNLKEKKFLHSLTLDWFDTKHGEICNSDSKQLLENLQPHHNLKILEVNYYPGVVFPNWLSLLTNVVSITLYELTNCHRLPPLERLPSLKSLVIKSLYELEYIYLYEDGFAVTFFPSLESLTLFDSPKLKGWCWRGVDINNSKNSHNLSLPPLFPLLSQLEIIQCPKLTCMPAFPNVEVLDLIYCSAEPFIATLNTMVSTCSHDSSSSAAPLTMLQQLGISDSVNIKAFPKGWMQKLTSLDSLEIKLCESETLEEFANGFKDDTNCLTSLRQITINLCENLKALPDWICNLSSLQHISILDCPKLASLTEGMSRLTNLKIFEVNYSSLLIKECRTETSAVSRQIAYIPQIILNDYEASTGDLFERNASKWSAIGLGWRSRSCAEILLETLLAISLGEFFKSLCVTWTAMAARGRPAGATNELLERMTQVLETLAHNQEAEPAEYRGLSSFTRHNPLKFEGKFDPEGAQR</sequence>
<dbReference type="GO" id="GO:0006952">
    <property type="term" value="P:defense response"/>
    <property type="evidence" value="ECO:0007669"/>
    <property type="project" value="UniProtKB-KW"/>
</dbReference>
<evidence type="ECO:0000313" key="12">
    <source>
        <dbReference type="RefSeq" id="XP_027337038.1"/>
    </source>
</evidence>
<proteinExistence type="predicted"/>
<dbReference type="SUPFAM" id="SSF52540">
    <property type="entry name" value="P-loop containing nucleoside triphosphate hydrolases"/>
    <property type="match status" value="1"/>
</dbReference>
<dbReference type="InterPro" id="IPR027417">
    <property type="entry name" value="P-loop_NTPase"/>
</dbReference>
<dbReference type="InterPro" id="IPR058922">
    <property type="entry name" value="WHD_DRP"/>
</dbReference>
<feature type="coiled-coil region" evidence="6">
    <location>
        <begin position="28"/>
        <end position="55"/>
    </location>
</feature>
<evidence type="ECO:0000256" key="4">
    <source>
        <dbReference type="ARBA" id="ARBA00022821"/>
    </source>
</evidence>
<dbReference type="RefSeq" id="XP_027337038.1">
    <property type="nucleotide sequence ID" value="XM_027481237.1"/>
</dbReference>
<keyword evidence="5" id="KW-0067">ATP-binding</keyword>
<feature type="domain" description="Disease resistance N-terminal" evidence="8">
    <location>
        <begin position="11"/>
        <end position="93"/>
    </location>
</feature>
<dbReference type="Gene3D" id="3.40.50.300">
    <property type="entry name" value="P-loop containing nucleotide triphosphate hydrolases"/>
    <property type="match status" value="1"/>
</dbReference>
<evidence type="ECO:0000256" key="3">
    <source>
        <dbReference type="ARBA" id="ARBA00022741"/>
    </source>
</evidence>
<dbReference type="SUPFAM" id="SSF52058">
    <property type="entry name" value="L domain-like"/>
    <property type="match status" value="1"/>
</dbReference>
<dbReference type="OrthoDB" id="1690427at2759"/>
<evidence type="ECO:0000259" key="7">
    <source>
        <dbReference type="Pfam" id="PF00931"/>
    </source>
</evidence>
<dbReference type="Gene3D" id="3.80.10.10">
    <property type="entry name" value="Ribonuclease Inhibitor"/>
    <property type="match status" value="2"/>
</dbReference>
<dbReference type="InterPro" id="IPR036388">
    <property type="entry name" value="WH-like_DNA-bd_sf"/>
</dbReference>
<feature type="domain" description="Disease resistance protein winged helix" evidence="9">
    <location>
        <begin position="426"/>
        <end position="497"/>
    </location>
</feature>
<dbReference type="InterPro" id="IPR042197">
    <property type="entry name" value="Apaf_helical"/>
</dbReference>
<evidence type="ECO:0000256" key="2">
    <source>
        <dbReference type="ARBA" id="ARBA00022737"/>
    </source>
</evidence>
<accession>A0A8B8K201</accession>
<keyword evidence="3" id="KW-0547">Nucleotide-binding</keyword>
<dbReference type="InterPro" id="IPR056789">
    <property type="entry name" value="LRR_R13L1-DRL21"/>
</dbReference>
<dbReference type="GO" id="GO:0005524">
    <property type="term" value="F:ATP binding"/>
    <property type="evidence" value="ECO:0007669"/>
    <property type="project" value="UniProtKB-KW"/>
</dbReference>
<dbReference type="Proteomes" id="UP000694853">
    <property type="component" value="Unplaced"/>
</dbReference>
<feature type="domain" description="R13L1/DRL21-like LRR repeat region" evidence="10">
    <location>
        <begin position="689"/>
        <end position="813"/>
    </location>
</feature>
<evidence type="ECO:0000259" key="8">
    <source>
        <dbReference type="Pfam" id="PF18052"/>
    </source>
</evidence>
<dbReference type="FunFam" id="3.40.50.300:FF:001091">
    <property type="entry name" value="Probable disease resistance protein At1g61300"/>
    <property type="match status" value="1"/>
</dbReference>
<evidence type="ECO:0000256" key="6">
    <source>
        <dbReference type="SAM" id="Coils"/>
    </source>
</evidence>
<keyword evidence="4" id="KW-0611">Plant defense</keyword>
<feature type="domain" description="NB-ARC" evidence="7">
    <location>
        <begin position="171"/>
        <end position="342"/>
    </location>
</feature>
<dbReference type="PRINTS" id="PR00364">
    <property type="entry name" value="DISEASERSIST"/>
</dbReference>
<dbReference type="GeneID" id="113850669"/>
<dbReference type="PANTHER" id="PTHR36766">
    <property type="entry name" value="PLANT BROAD-SPECTRUM MILDEW RESISTANCE PROTEIN RPW8"/>
    <property type="match status" value="1"/>
</dbReference>
<dbReference type="FunFam" id="1.10.10.10:FF:000322">
    <property type="entry name" value="Probable disease resistance protein At1g63360"/>
    <property type="match status" value="1"/>
</dbReference>
<protein>
    <submittedName>
        <fullName evidence="12">Disease resistance protein RGA1</fullName>
    </submittedName>
</protein>
<evidence type="ECO:0000313" key="11">
    <source>
        <dbReference type="Proteomes" id="UP000694853"/>
    </source>
</evidence>
<name>A0A8B8K201_ABRPR</name>
<evidence type="ECO:0000256" key="1">
    <source>
        <dbReference type="ARBA" id="ARBA00022614"/>
    </source>
</evidence>
<evidence type="ECO:0000256" key="5">
    <source>
        <dbReference type="ARBA" id="ARBA00022840"/>
    </source>
</evidence>
<dbReference type="InterPro" id="IPR041118">
    <property type="entry name" value="Rx_N"/>
</dbReference>
<dbReference type="Pfam" id="PF25019">
    <property type="entry name" value="LRR_R13L1-DRL21"/>
    <property type="match status" value="1"/>
</dbReference>
<dbReference type="Pfam" id="PF00931">
    <property type="entry name" value="NB-ARC"/>
    <property type="match status" value="1"/>
</dbReference>
<dbReference type="GO" id="GO:0043531">
    <property type="term" value="F:ADP binding"/>
    <property type="evidence" value="ECO:0007669"/>
    <property type="project" value="InterPro"/>
</dbReference>
<dbReference type="Gene3D" id="1.20.5.4130">
    <property type="match status" value="1"/>
</dbReference>
<evidence type="ECO:0000259" key="9">
    <source>
        <dbReference type="Pfam" id="PF23559"/>
    </source>
</evidence>
<evidence type="ECO:0000259" key="10">
    <source>
        <dbReference type="Pfam" id="PF25019"/>
    </source>
</evidence>
<dbReference type="InterPro" id="IPR032675">
    <property type="entry name" value="LRR_dom_sf"/>
</dbReference>
<reference evidence="11" key="1">
    <citation type="journal article" date="2019" name="Toxins">
        <title>Detection of Abrin-Like and Prepropulchellin-Like Toxin Genes and Transcripts Using Whole Genome Sequencing and Full-Length Transcript Sequencing of Abrus precatorius.</title>
        <authorList>
            <person name="Hovde B.T."/>
            <person name="Daligault H.E."/>
            <person name="Hanschen E.R."/>
            <person name="Kunde Y.A."/>
            <person name="Johnson M.B."/>
            <person name="Starkenburg S.R."/>
            <person name="Johnson S.L."/>
        </authorList>
    </citation>
    <scope>NUCLEOTIDE SEQUENCE [LARGE SCALE GENOMIC DNA]</scope>
</reference>
<reference evidence="12" key="2">
    <citation type="submission" date="2025-08" db="UniProtKB">
        <authorList>
            <consortium name="RefSeq"/>
        </authorList>
    </citation>
    <scope>IDENTIFICATION</scope>
    <source>
        <tissue evidence="12">Young leaves</tissue>
    </source>
</reference>
<dbReference type="AlphaFoldDB" id="A0A8B8K201"/>
<organism evidence="11 12">
    <name type="scientific">Abrus precatorius</name>
    <name type="common">Indian licorice</name>
    <name type="synonym">Glycine abrus</name>
    <dbReference type="NCBI Taxonomy" id="3816"/>
    <lineage>
        <taxon>Eukaryota</taxon>
        <taxon>Viridiplantae</taxon>
        <taxon>Streptophyta</taxon>
        <taxon>Embryophyta</taxon>
        <taxon>Tracheophyta</taxon>
        <taxon>Spermatophyta</taxon>
        <taxon>Magnoliopsida</taxon>
        <taxon>eudicotyledons</taxon>
        <taxon>Gunneridae</taxon>
        <taxon>Pentapetalae</taxon>
        <taxon>rosids</taxon>
        <taxon>fabids</taxon>
        <taxon>Fabales</taxon>
        <taxon>Fabaceae</taxon>
        <taxon>Papilionoideae</taxon>
        <taxon>50 kb inversion clade</taxon>
        <taxon>NPAAA clade</taxon>
        <taxon>indigoferoid/millettioid clade</taxon>
        <taxon>Abreae</taxon>
        <taxon>Abrus</taxon>
    </lineage>
</organism>
<dbReference type="Pfam" id="PF23559">
    <property type="entry name" value="WHD_DRP"/>
    <property type="match status" value="1"/>
</dbReference>
<dbReference type="GO" id="GO:0051707">
    <property type="term" value="P:response to other organism"/>
    <property type="evidence" value="ECO:0007669"/>
    <property type="project" value="UniProtKB-ARBA"/>
</dbReference>
<dbReference type="InterPro" id="IPR002182">
    <property type="entry name" value="NB-ARC"/>
</dbReference>
<dbReference type="Pfam" id="PF18052">
    <property type="entry name" value="Rx_N"/>
    <property type="match status" value="1"/>
</dbReference>
<keyword evidence="6" id="KW-0175">Coiled coil</keyword>
<dbReference type="Gene3D" id="1.10.8.430">
    <property type="entry name" value="Helical domain of apoptotic protease-activating factors"/>
    <property type="match status" value="1"/>
</dbReference>
<dbReference type="Gene3D" id="1.10.10.10">
    <property type="entry name" value="Winged helix-like DNA-binding domain superfamily/Winged helix DNA-binding domain"/>
    <property type="match status" value="1"/>
</dbReference>
<gene>
    <name evidence="12" type="primary">LOC113850669</name>
</gene>